<organism evidence="2 3">
    <name type="scientific">Rhizophagus irregularis</name>
    <dbReference type="NCBI Taxonomy" id="588596"/>
    <lineage>
        <taxon>Eukaryota</taxon>
        <taxon>Fungi</taxon>
        <taxon>Fungi incertae sedis</taxon>
        <taxon>Mucoromycota</taxon>
        <taxon>Glomeromycotina</taxon>
        <taxon>Glomeromycetes</taxon>
        <taxon>Glomerales</taxon>
        <taxon>Glomeraceae</taxon>
        <taxon>Rhizophagus</taxon>
    </lineage>
</organism>
<accession>A0A2N0NZJ8</accession>
<protein>
    <submittedName>
        <fullName evidence="2">Uncharacterized protein</fullName>
    </submittedName>
</protein>
<dbReference type="AlphaFoldDB" id="A0A2N0NZJ8"/>
<comment type="caution">
    <text evidence="2">The sequence shown here is derived from an EMBL/GenBank/DDBJ whole genome shotgun (WGS) entry which is preliminary data.</text>
</comment>
<reference evidence="2 3" key="1">
    <citation type="submission" date="2016-04" db="EMBL/GenBank/DDBJ databases">
        <title>Genome analyses suggest a sexual origin of heterokaryosis in a supposedly ancient asexual fungus.</title>
        <authorList>
            <person name="Ropars J."/>
            <person name="Sedzielewska K."/>
            <person name="Noel J."/>
            <person name="Charron P."/>
            <person name="Farinelli L."/>
            <person name="Marton T."/>
            <person name="Kruger M."/>
            <person name="Pelin A."/>
            <person name="Brachmann A."/>
            <person name="Corradi N."/>
        </authorList>
    </citation>
    <scope>NUCLEOTIDE SEQUENCE [LARGE SCALE GENOMIC DNA]</scope>
    <source>
        <strain evidence="2 3">A5</strain>
    </source>
</reference>
<evidence type="ECO:0000313" key="2">
    <source>
        <dbReference type="EMBL" id="PKB99995.1"/>
    </source>
</evidence>
<feature type="compositionally biased region" description="Basic residues" evidence="1">
    <location>
        <begin position="139"/>
        <end position="150"/>
    </location>
</feature>
<evidence type="ECO:0000256" key="1">
    <source>
        <dbReference type="SAM" id="MobiDB-lite"/>
    </source>
</evidence>
<feature type="compositionally biased region" description="Polar residues" evidence="1">
    <location>
        <begin position="42"/>
        <end position="54"/>
    </location>
</feature>
<evidence type="ECO:0000313" key="3">
    <source>
        <dbReference type="Proteomes" id="UP000232722"/>
    </source>
</evidence>
<feature type="region of interest" description="Disordered" evidence="1">
    <location>
        <begin position="40"/>
        <end position="59"/>
    </location>
</feature>
<name>A0A2N0NZJ8_9GLOM</name>
<feature type="compositionally biased region" description="Basic and acidic residues" evidence="1">
    <location>
        <begin position="120"/>
        <end position="138"/>
    </location>
</feature>
<proteinExistence type="predicted"/>
<dbReference type="Proteomes" id="UP000232722">
    <property type="component" value="Unassembled WGS sequence"/>
</dbReference>
<feature type="region of interest" description="Disordered" evidence="1">
    <location>
        <begin position="120"/>
        <end position="154"/>
    </location>
</feature>
<feature type="region of interest" description="Disordered" evidence="1">
    <location>
        <begin position="1"/>
        <end position="20"/>
    </location>
</feature>
<dbReference type="EMBL" id="LLXJ01002007">
    <property type="protein sequence ID" value="PKB99995.1"/>
    <property type="molecule type" value="Genomic_DNA"/>
</dbReference>
<gene>
    <name evidence="2" type="ORF">RhiirA5_382771</name>
</gene>
<dbReference type="VEuPathDB" id="FungiDB:RhiirA1_501901"/>
<reference evidence="2 3" key="2">
    <citation type="submission" date="2017-09" db="EMBL/GenBank/DDBJ databases">
        <title>Extensive intraspecific genome diversity in a model arbuscular mycorrhizal fungus.</title>
        <authorList>
            <person name="Chen E.C."/>
            <person name="Morin E."/>
            <person name="Beaudet D."/>
            <person name="Noel J."/>
            <person name="Ndikumana S."/>
            <person name="Charron P."/>
            <person name="St-Onge C."/>
            <person name="Giorgi J."/>
            <person name="Grigoriev I.V."/>
            <person name="Roux C."/>
            <person name="Martin F.M."/>
            <person name="Corradi N."/>
        </authorList>
    </citation>
    <scope>NUCLEOTIDE SEQUENCE [LARGE SCALE GENOMIC DNA]</scope>
    <source>
        <strain evidence="2 3">A5</strain>
    </source>
</reference>
<sequence length="180" mass="21330">MPRKRNSNTTTTIPKRGKKKEVFPETVTDNTELAINEILKDGNNQQSKSTSTKRGCNKKETVASYEIKRLSWENSKLREELRRQDHMMDKKGKLEKTQERIISQKNEQIRKISQEVEKTRSELKKVKTGVNKEFDQPKKPKKGRSTSNRRKREEILEIPVLPENIEYAYYQKYYLLIPME</sequence>